<dbReference type="PROSITE" id="PS51846">
    <property type="entry name" value="CNNM"/>
    <property type="match status" value="1"/>
</dbReference>
<dbReference type="Pfam" id="PF01595">
    <property type="entry name" value="CNNM"/>
    <property type="match status" value="1"/>
</dbReference>
<dbReference type="InterPro" id="IPR016169">
    <property type="entry name" value="FAD-bd_PCMH_sub2"/>
</dbReference>
<feature type="domain" description="CBS" evidence="11">
    <location>
        <begin position="148"/>
        <end position="207"/>
    </location>
</feature>
<proteinExistence type="inferred from homology"/>
<dbReference type="InterPro" id="IPR002550">
    <property type="entry name" value="CNNM"/>
</dbReference>
<dbReference type="SMART" id="SM00116">
    <property type="entry name" value="CBS"/>
    <property type="match status" value="2"/>
</dbReference>
<evidence type="ECO:0000313" key="13">
    <source>
        <dbReference type="EMBL" id="TMI84626.1"/>
    </source>
</evidence>
<evidence type="ECO:0000256" key="7">
    <source>
        <dbReference type="ARBA" id="ARBA00023122"/>
    </source>
</evidence>
<dbReference type="InterPro" id="IPR046342">
    <property type="entry name" value="CBS_dom_sf"/>
</dbReference>
<evidence type="ECO:0000256" key="3">
    <source>
        <dbReference type="ARBA" id="ARBA00022475"/>
    </source>
</evidence>
<evidence type="ECO:0000256" key="1">
    <source>
        <dbReference type="ARBA" id="ARBA00004651"/>
    </source>
</evidence>
<keyword evidence="5" id="KW-0677">Repeat</keyword>
<name>A0A537JN85_9BACT</name>
<keyword evidence="3" id="KW-1003">Cell membrane</keyword>
<evidence type="ECO:0000256" key="9">
    <source>
        <dbReference type="PROSITE-ProRule" id="PRU00703"/>
    </source>
</evidence>
<evidence type="ECO:0000256" key="4">
    <source>
        <dbReference type="ARBA" id="ARBA00022692"/>
    </source>
</evidence>
<dbReference type="GO" id="GO:0005886">
    <property type="term" value="C:plasma membrane"/>
    <property type="evidence" value="ECO:0007669"/>
    <property type="project" value="UniProtKB-SubCell"/>
</dbReference>
<keyword evidence="4 10" id="KW-0812">Transmembrane</keyword>
<reference evidence="13 14" key="1">
    <citation type="journal article" date="2019" name="Nat. Microbiol.">
        <title>Mediterranean grassland soil C-N compound turnover is dependent on rainfall and depth, and is mediated by genomically divergent microorganisms.</title>
        <authorList>
            <person name="Diamond S."/>
            <person name="Andeer P.F."/>
            <person name="Li Z."/>
            <person name="Crits-Christoph A."/>
            <person name="Burstein D."/>
            <person name="Anantharaman K."/>
            <person name="Lane K.R."/>
            <person name="Thomas B.C."/>
            <person name="Pan C."/>
            <person name="Northen T.R."/>
            <person name="Banfield J.F."/>
        </authorList>
    </citation>
    <scope>NUCLEOTIDE SEQUENCE [LARGE SCALE GENOMIC DNA]</scope>
    <source>
        <strain evidence="13">NP_7</strain>
    </source>
</reference>
<dbReference type="PANTHER" id="PTHR22777">
    <property type="entry name" value="HEMOLYSIN-RELATED"/>
    <property type="match status" value="1"/>
</dbReference>
<dbReference type="CDD" id="cd04590">
    <property type="entry name" value="CBS_pair_CorC_HlyC_assoc"/>
    <property type="match status" value="1"/>
</dbReference>
<dbReference type="Pfam" id="PF03471">
    <property type="entry name" value="CorC_HlyC"/>
    <property type="match status" value="1"/>
</dbReference>
<dbReference type="GO" id="GO:0050660">
    <property type="term" value="F:flavin adenine dinucleotide binding"/>
    <property type="evidence" value="ECO:0007669"/>
    <property type="project" value="InterPro"/>
</dbReference>
<dbReference type="FunFam" id="3.10.580.10:FF:000002">
    <property type="entry name" value="Magnesium/cobalt efflux protein CorC"/>
    <property type="match status" value="1"/>
</dbReference>
<comment type="caution">
    <text evidence="13">The sequence shown here is derived from an EMBL/GenBank/DDBJ whole genome shotgun (WGS) entry which is preliminary data.</text>
</comment>
<dbReference type="InterPro" id="IPR000644">
    <property type="entry name" value="CBS_dom"/>
</dbReference>
<feature type="domain" description="CNNM transmembrane" evidence="12">
    <location>
        <begin position="1"/>
        <end position="129"/>
    </location>
</feature>
<keyword evidence="7 9" id="KW-0129">CBS domain</keyword>
<evidence type="ECO:0000256" key="5">
    <source>
        <dbReference type="ARBA" id="ARBA00022737"/>
    </source>
</evidence>
<evidence type="ECO:0000256" key="2">
    <source>
        <dbReference type="ARBA" id="ARBA00006337"/>
    </source>
</evidence>
<dbReference type="Gene3D" id="3.30.465.10">
    <property type="match status" value="1"/>
</dbReference>
<evidence type="ECO:0000259" key="12">
    <source>
        <dbReference type="PROSITE" id="PS51846"/>
    </source>
</evidence>
<dbReference type="Gene3D" id="3.10.580.10">
    <property type="entry name" value="CBS-domain"/>
    <property type="match status" value="1"/>
</dbReference>
<dbReference type="PROSITE" id="PS51371">
    <property type="entry name" value="CBS"/>
    <property type="match status" value="2"/>
</dbReference>
<keyword evidence="8 10" id="KW-0472">Membrane</keyword>
<dbReference type="Proteomes" id="UP000320048">
    <property type="component" value="Unassembled WGS sequence"/>
</dbReference>
<dbReference type="EMBL" id="VBAO01000023">
    <property type="protein sequence ID" value="TMI84626.1"/>
    <property type="molecule type" value="Genomic_DNA"/>
</dbReference>
<accession>A0A537JN85</accession>
<protein>
    <submittedName>
        <fullName evidence="13">HlyC/CorC family transporter</fullName>
    </submittedName>
</protein>
<sequence>MLTMILAGNTTANVGASVVATSIMFSLLGRGGEWVAFLGTTLLVLIVAEIAPKTLAARHADRLALTLAPSLTVLMRLSTPLIRVLSVAATALVRPFGGHITPRAPLVTEEQLRFLVEVGEQEGVIQEEEREMIHSVFEFGDTVVREVMRPRVDIAAVPADATINGAVSLMSERGHSRLPVYEGTVDHIVGVVYMRDLIPALRQGRLEQSVSEVRRPAFFVPETKKVDELFKEMQRRKVSVAIVLDEYGGTAGLVTVEDLLEEIVGEIQDEYDLEEKPIQLVDANTALVNARIHIDEVNDLLGTRLPMDEVDTVAGLVYALSGRVPAQGETIALPGATLRVEKTLGQRITRVRITRTVPAPQEAAPL</sequence>
<dbReference type="InterPro" id="IPR005170">
    <property type="entry name" value="Transptr-assoc_dom"/>
</dbReference>
<dbReference type="InterPro" id="IPR044751">
    <property type="entry name" value="Ion_transp-like_CBS"/>
</dbReference>
<dbReference type="SUPFAM" id="SSF54631">
    <property type="entry name" value="CBS-domain pair"/>
    <property type="match status" value="1"/>
</dbReference>
<evidence type="ECO:0000256" key="6">
    <source>
        <dbReference type="ARBA" id="ARBA00022989"/>
    </source>
</evidence>
<comment type="similarity">
    <text evidence="2">Belongs to the UPF0053 family.</text>
</comment>
<evidence type="ECO:0000256" key="10">
    <source>
        <dbReference type="PROSITE-ProRule" id="PRU01193"/>
    </source>
</evidence>
<evidence type="ECO:0000313" key="14">
    <source>
        <dbReference type="Proteomes" id="UP000320048"/>
    </source>
</evidence>
<evidence type="ECO:0000256" key="8">
    <source>
        <dbReference type="ARBA" id="ARBA00023136"/>
    </source>
</evidence>
<organism evidence="13 14">
    <name type="scientific">Candidatus Segetimicrobium genomatis</name>
    <dbReference type="NCBI Taxonomy" id="2569760"/>
    <lineage>
        <taxon>Bacteria</taxon>
        <taxon>Bacillati</taxon>
        <taxon>Candidatus Sysuimicrobiota</taxon>
        <taxon>Candidatus Sysuimicrobiia</taxon>
        <taxon>Candidatus Sysuimicrobiales</taxon>
        <taxon>Candidatus Segetimicrobiaceae</taxon>
        <taxon>Candidatus Segetimicrobium</taxon>
    </lineage>
</organism>
<keyword evidence="6 10" id="KW-1133">Transmembrane helix</keyword>
<comment type="subcellular location">
    <subcellularLocation>
        <location evidence="1">Cell membrane</location>
        <topology evidence="1">Multi-pass membrane protein</topology>
    </subcellularLocation>
</comment>
<dbReference type="SMART" id="SM01091">
    <property type="entry name" value="CorC_HlyC"/>
    <property type="match status" value="1"/>
</dbReference>
<dbReference type="Pfam" id="PF00571">
    <property type="entry name" value="CBS"/>
    <property type="match status" value="2"/>
</dbReference>
<feature type="domain" description="CBS" evidence="11">
    <location>
        <begin position="213"/>
        <end position="270"/>
    </location>
</feature>
<gene>
    <name evidence="13" type="ORF">E6H04_00930</name>
</gene>
<dbReference type="PANTHER" id="PTHR22777:SF32">
    <property type="entry name" value="UPF0053 INNER MEMBRANE PROTEIN YFJD"/>
    <property type="match status" value="1"/>
</dbReference>
<evidence type="ECO:0000259" key="11">
    <source>
        <dbReference type="PROSITE" id="PS51371"/>
    </source>
</evidence>
<dbReference type="AlphaFoldDB" id="A0A537JN85"/>
<dbReference type="InterPro" id="IPR036318">
    <property type="entry name" value="FAD-bd_PCMH-like_sf"/>
</dbReference>
<dbReference type="SUPFAM" id="SSF56176">
    <property type="entry name" value="FAD-binding/transporter-associated domain-like"/>
    <property type="match status" value="1"/>
</dbReference>